<dbReference type="AlphaFoldDB" id="A0A430BWW9"/>
<sequence length="67" mass="7262">MARPNINNASAITPAMADRIVGWLDAQRQGPAPVGPTEQVEVWTLADMTVVFIGDRDAAIFREESHG</sequence>
<name>A0A430BWW9_SPHYA</name>
<reference evidence="1 2" key="1">
    <citation type="submission" date="2018-07" db="EMBL/GenBank/DDBJ databases">
        <title>Genomic and Epidemiologic Investigation of an Indolent Hospital Outbreak.</title>
        <authorList>
            <person name="Johnson R.C."/>
            <person name="Deming C."/>
            <person name="Conlan S."/>
            <person name="Zellmer C.J."/>
            <person name="Michelin A.V."/>
            <person name="Lee-Lin S."/>
            <person name="Thomas P.J."/>
            <person name="Park M."/>
            <person name="Weingarten R.A."/>
            <person name="Less J."/>
            <person name="Dekker J.P."/>
            <person name="Frank K.M."/>
            <person name="Musser K.A."/>
            <person name="Mcquiston J.R."/>
            <person name="Henderson D.K."/>
            <person name="Lau A.F."/>
            <person name="Palmore T.N."/>
            <person name="Segre J.A."/>
        </authorList>
    </citation>
    <scope>NUCLEOTIDE SEQUENCE [LARGE SCALE GENOMIC DNA]</scope>
    <source>
        <strain evidence="1 2">SK-NIH.Env6_1116</strain>
    </source>
</reference>
<evidence type="ECO:0000313" key="1">
    <source>
        <dbReference type="EMBL" id="RSU57222.1"/>
    </source>
</evidence>
<accession>A0A430BWW9</accession>
<evidence type="ECO:0000313" key="2">
    <source>
        <dbReference type="Proteomes" id="UP000287401"/>
    </source>
</evidence>
<gene>
    <name evidence="1" type="ORF">DAH51_10440</name>
</gene>
<dbReference type="EMBL" id="QRAL01000009">
    <property type="protein sequence ID" value="RSU57222.1"/>
    <property type="molecule type" value="Genomic_DNA"/>
</dbReference>
<dbReference type="RefSeq" id="WP_125998226.1">
    <property type="nucleotide sequence ID" value="NZ_QRAL01000009.1"/>
</dbReference>
<comment type="caution">
    <text evidence="1">The sequence shown here is derived from an EMBL/GenBank/DDBJ whole genome shotgun (WGS) entry which is preliminary data.</text>
</comment>
<proteinExistence type="predicted"/>
<organism evidence="1 2">
    <name type="scientific">Sphingobium yanoikuyae</name>
    <name type="common">Sphingomonas yanoikuyae</name>
    <dbReference type="NCBI Taxonomy" id="13690"/>
    <lineage>
        <taxon>Bacteria</taxon>
        <taxon>Pseudomonadati</taxon>
        <taxon>Pseudomonadota</taxon>
        <taxon>Alphaproteobacteria</taxon>
        <taxon>Sphingomonadales</taxon>
        <taxon>Sphingomonadaceae</taxon>
        <taxon>Sphingobium</taxon>
    </lineage>
</organism>
<protein>
    <submittedName>
        <fullName evidence="1">Uncharacterized protein</fullName>
    </submittedName>
</protein>
<dbReference type="Proteomes" id="UP000287401">
    <property type="component" value="Unassembled WGS sequence"/>
</dbReference>